<dbReference type="InterPro" id="IPR027417">
    <property type="entry name" value="P-loop_NTPase"/>
</dbReference>
<dbReference type="InterPro" id="IPR005021">
    <property type="entry name" value="Terminase_largesu-like"/>
</dbReference>
<dbReference type="Gene3D" id="3.40.50.300">
    <property type="entry name" value="P-loop containing nucleotide triphosphate hydrolases"/>
    <property type="match status" value="1"/>
</dbReference>
<dbReference type="EMBL" id="LR796747">
    <property type="protein sequence ID" value="CAB4163460.1"/>
    <property type="molecule type" value="Genomic_DNA"/>
</dbReference>
<dbReference type="Pfam" id="PF03354">
    <property type="entry name" value="TerL_ATPase"/>
    <property type="match status" value="1"/>
</dbReference>
<feature type="domain" description="Terminase large subunit-like ATPase" evidence="2">
    <location>
        <begin position="70"/>
        <end position="240"/>
    </location>
</feature>
<evidence type="ECO:0000259" key="2">
    <source>
        <dbReference type="Pfam" id="PF03354"/>
    </source>
</evidence>
<sequence>MTKAGQGKTRALKVVSGTNRDSVGKDSTLSPIRSLIGSPTPRVHSKLNNLPSKGQELIDFATKYGIELMPWQRFVMEHAHKIKEDQRWNSSEICIVGARQNGKSTLLMVRALAGLFLWNEPLQISSAHRLSTSLELFRQIVKIIETHDELKEQVKVIRWAHGSEEIETKSGNRYLVRASNSAARGIARPEVIYMDELSMMKDLDGFASLRYTMMASRNPQVWTFSTAGDQTSVVLNQLRERGMNAAVGGTDKITYLEWSAYSEDIHDENNWVASNPALGWTIHEDNIRAVLNDPPHVVQTEVLCRWIHQKDAVIPAISWEECGDDVDLDIERQTWFGLDLSPDRKAGALVAAQRLDDNRFVVKLMRTWENSVSLNDLSIANDIADHFRKYPVEVVAYSKRTASSVAGRLVPAGIPIMDFDGHNYATSCDLLLSAITSGRLRHNRNPELTKQILSAVRLPHGDGGWIIGRRASQTTVCAAVAAALCTHFATRGETEIDILVG</sequence>
<accession>A0A6J5NUS0</accession>
<feature type="region of interest" description="Disordered" evidence="1">
    <location>
        <begin position="1"/>
        <end position="31"/>
    </location>
</feature>
<evidence type="ECO:0000313" key="3">
    <source>
        <dbReference type="EMBL" id="CAB4163460.1"/>
    </source>
</evidence>
<dbReference type="PANTHER" id="PTHR41287">
    <property type="match status" value="1"/>
</dbReference>
<reference evidence="3" key="1">
    <citation type="submission" date="2020-04" db="EMBL/GenBank/DDBJ databases">
        <authorList>
            <person name="Chiriac C."/>
            <person name="Salcher M."/>
            <person name="Ghai R."/>
            <person name="Kavagutti S V."/>
        </authorList>
    </citation>
    <scope>NUCLEOTIDE SEQUENCE</scope>
</reference>
<organism evidence="3">
    <name type="scientific">uncultured Caudovirales phage</name>
    <dbReference type="NCBI Taxonomy" id="2100421"/>
    <lineage>
        <taxon>Viruses</taxon>
        <taxon>Duplodnaviria</taxon>
        <taxon>Heunggongvirae</taxon>
        <taxon>Uroviricota</taxon>
        <taxon>Caudoviricetes</taxon>
        <taxon>Peduoviridae</taxon>
        <taxon>Maltschvirus</taxon>
        <taxon>Maltschvirus maltsch</taxon>
    </lineage>
</organism>
<evidence type="ECO:0000256" key="1">
    <source>
        <dbReference type="SAM" id="MobiDB-lite"/>
    </source>
</evidence>
<name>A0A6J5NUS0_9CAUD</name>
<dbReference type="InterPro" id="IPR046461">
    <property type="entry name" value="TerL_ATPase"/>
</dbReference>
<dbReference type="PANTHER" id="PTHR41287:SF1">
    <property type="entry name" value="PROTEIN YMFN"/>
    <property type="match status" value="1"/>
</dbReference>
<protein>
    <submittedName>
        <fullName evidence="3">COG4626 Phage terminase-like protein, large subunit</fullName>
    </submittedName>
</protein>
<feature type="compositionally biased region" description="Polar residues" evidence="1">
    <location>
        <begin position="16"/>
        <end position="31"/>
    </location>
</feature>
<proteinExistence type="predicted"/>
<gene>
    <name evidence="3" type="ORF">UFOVP803_21</name>
</gene>